<reference evidence="2 3" key="1">
    <citation type="submission" date="2019-08" db="EMBL/GenBank/DDBJ databases">
        <title>In-depth cultivation of the pig gut microbiome towards novel bacterial diversity and tailored functional studies.</title>
        <authorList>
            <person name="Wylensek D."/>
            <person name="Hitch T.C.A."/>
            <person name="Clavel T."/>
        </authorList>
    </citation>
    <scope>NUCLEOTIDE SEQUENCE [LARGE SCALE GENOMIC DNA]</scope>
    <source>
        <strain evidence="2 3">BSM-380-WT-5A</strain>
    </source>
</reference>
<feature type="transmembrane region" description="Helical" evidence="1">
    <location>
        <begin position="115"/>
        <end position="134"/>
    </location>
</feature>
<sequence length="411" mass="46432">MKQLKITKRQAALMLLELCHGFLILFAIYACAVVISGHGSEPFVLVGCLLFPLNAGLFLAEKKATHFWQFGIVTLLLIGGSVMLAGSGVCGIWTGILGVIAAFSYFYGRASKKTCWLKIPSYPWLGIALVLYFLGQHFVSDTAIRIAPVLAALYYLLCNFHINLKEVDSFLKTHASLERLPVRRLAKINQGMIWLVSAVTAVAMIAAPYLGIDQLIRKGGQALKTVIRWLLHLIPNSPAQEGTMAAEQTNQMMQATASREIPWFLELLYKLLDLIGWMIGISLVLVCVFVGVRALYRLYLRFNEKTEENGDKIERLLPPPAAEKKKNLNRKKKEHLFWNRSADGRIRKHYRKKVLEKLKGSPDSAWTPTQTAGHMELEDVDAKVFAQIYEKARYAETFCTKEEMEKMLRIR</sequence>
<name>A0A7X2P407_9FIRM</name>
<comment type="caution">
    <text evidence="2">The sequence shown here is derived from an EMBL/GenBank/DDBJ whole genome shotgun (WGS) entry which is preliminary data.</text>
</comment>
<dbReference type="PROSITE" id="PS51257">
    <property type="entry name" value="PROKAR_LIPOPROTEIN"/>
    <property type="match status" value="1"/>
</dbReference>
<accession>A0A7X2P407</accession>
<feature type="transmembrane region" description="Helical" evidence="1">
    <location>
        <begin position="192"/>
        <end position="212"/>
    </location>
</feature>
<evidence type="ECO:0000313" key="3">
    <source>
        <dbReference type="Proteomes" id="UP000440513"/>
    </source>
</evidence>
<organism evidence="2 3">
    <name type="scientific">Oliverpabstia intestinalis</name>
    <dbReference type="NCBI Taxonomy" id="2606633"/>
    <lineage>
        <taxon>Bacteria</taxon>
        <taxon>Bacillati</taxon>
        <taxon>Bacillota</taxon>
        <taxon>Clostridia</taxon>
        <taxon>Lachnospirales</taxon>
        <taxon>Lachnospiraceae</taxon>
        <taxon>Oliverpabstia</taxon>
    </lineage>
</organism>
<keyword evidence="3" id="KW-1185">Reference proteome</keyword>
<evidence type="ECO:0000256" key="1">
    <source>
        <dbReference type="SAM" id="Phobius"/>
    </source>
</evidence>
<feature type="transmembrane region" description="Helical" evidence="1">
    <location>
        <begin position="91"/>
        <end position="108"/>
    </location>
</feature>
<feature type="transmembrane region" description="Helical" evidence="1">
    <location>
        <begin position="67"/>
        <end position="85"/>
    </location>
</feature>
<dbReference type="EMBL" id="VUMS01000017">
    <property type="protein sequence ID" value="MST67080.1"/>
    <property type="molecule type" value="Genomic_DNA"/>
</dbReference>
<dbReference type="RefSeq" id="WP_154432543.1">
    <property type="nucleotide sequence ID" value="NZ_VUMS01000017.1"/>
</dbReference>
<feature type="transmembrane region" description="Helical" evidence="1">
    <location>
        <begin position="12"/>
        <end position="36"/>
    </location>
</feature>
<dbReference type="Proteomes" id="UP000440513">
    <property type="component" value="Unassembled WGS sequence"/>
</dbReference>
<feature type="transmembrane region" description="Helical" evidence="1">
    <location>
        <begin position="274"/>
        <end position="296"/>
    </location>
</feature>
<keyword evidence="1" id="KW-0472">Membrane</keyword>
<evidence type="ECO:0000313" key="2">
    <source>
        <dbReference type="EMBL" id="MST67080.1"/>
    </source>
</evidence>
<keyword evidence="1" id="KW-0812">Transmembrane</keyword>
<dbReference type="AlphaFoldDB" id="A0A7X2P407"/>
<evidence type="ECO:0008006" key="4">
    <source>
        <dbReference type="Google" id="ProtNLM"/>
    </source>
</evidence>
<protein>
    <recommendedName>
        <fullName evidence="4">DUF4129 domain-containing protein</fullName>
    </recommendedName>
</protein>
<feature type="transmembrane region" description="Helical" evidence="1">
    <location>
        <begin position="42"/>
        <end position="60"/>
    </location>
</feature>
<gene>
    <name evidence="2" type="ORF">FYJ57_10170</name>
</gene>
<proteinExistence type="predicted"/>
<feature type="transmembrane region" description="Helical" evidence="1">
    <location>
        <begin position="146"/>
        <end position="164"/>
    </location>
</feature>
<keyword evidence="1" id="KW-1133">Transmembrane helix</keyword>